<evidence type="ECO:0008006" key="3">
    <source>
        <dbReference type="Google" id="ProtNLM"/>
    </source>
</evidence>
<gene>
    <name evidence="1" type="ORF">KSW38_18400</name>
</gene>
<dbReference type="Proteomes" id="UP000824166">
    <property type="component" value="Unassembled WGS sequence"/>
</dbReference>
<dbReference type="EMBL" id="JAHOPC010000013">
    <property type="protein sequence ID" value="MBU8868266.1"/>
    <property type="molecule type" value="Genomic_DNA"/>
</dbReference>
<sequence>MGAELLTIPECPHAAAAQQLFERALRLAGISGMVHLVVDSEEEAASLGFHGSPTFQIDGQDLFPALGDPALSCRIYPAPDGPRSLPDLESLRTAIQEKLKGR</sequence>
<evidence type="ECO:0000313" key="2">
    <source>
        <dbReference type="Proteomes" id="UP000824166"/>
    </source>
</evidence>
<reference evidence="1 2" key="1">
    <citation type="submission" date="2021-06" db="EMBL/GenBank/DDBJ databases">
        <authorList>
            <person name="Jeong J.W."/>
        </authorList>
    </citation>
    <scope>NUCLEOTIDE SEQUENCE [LARGE SCALE GENOMIC DNA]</scope>
    <source>
        <strain evidence="1 2">MMS21-TAE1-1</strain>
    </source>
</reference>
<comment type="caution">
    <text evidence="1">The sequence shown here is derived from an EMBL/GenBank/DDBJ whole genome shotgun (WGS) entry which is preliminary data.</text>
</comment>
<organism evidence="1 2">
    <name type="scientific">Paenarthrobacter aromaticivorans</name>
    <dbReference type="NCBI Taxonomy" id="2849150"/>
    <lineage>
        <taxon>Bacteria</taxon>
        <taxon>Bacillati</taxon>
        <taxon>Actinomycetota</taxon>
        <taxon>Actinomycetes</taxon>
        <taxon>Micrococcales</taxon>
        <taxon>Micrococcaceae</taxon>
        <taxon>Paenarthrobacter</taxon>
    </lineage>
</organism>
<accession>A0ABS6IBR4</accession>
<keyword evidence="2" id="KW-1185">Reference proteome</keyword>
<dbReference type="RefSeq" id="WP_216926389.1">
    <property type="nucleotide sequence ID" value="NZ_JAHOPC010000013.1"/>
</dbReference>
<protein>
    <recommendedName>
        <fullName evidence="3">Alkylmercury lyase</fullName>
    </recommendedName>
</protein>
<name>A0ABS6IBR4_9MICC</name>
<proteinExistence type="predicted"/>
<evidence type="ECO:0000313" key="1">
    <source>
        <dbReference type="EMBL" id="MBU8868266.1"/>
    </source>
</evidence>